<dbReference type="GO" id="GO:0009409">
    <property type="term" value="P:response to cold"/>
    <property type="evidence" value="ECO:0007669"/>
    <property type="project" value="InterPro"/>
</dbReference>
<proteinExistence type="predicted"/>
<dbReference type="EMBL" id="CM018038">
    <property type="protein sequence ID" value="KAA8537751.1"/>
    <property type="molecule type" value="Genomic_DNA"/>
</dbReference>
<name>A0A5J5B973_9ASTE</name>
<dbReference type="GO" id="GO:0042752">
    <property type="term" value="P:regulation of circadian rhythm"/>
    <property type="evidence" value="ECO:0007669"/>
    <property type="project" value="InterPro"/>
</dbReference>
<dbReference type="PANTHER" id="PTHR33676:SF3">
    <property type="entry name" value="COLD-REGULATED PROTEIN 27"/>
    <property type="match status" value="1"/>
</dbReference>
<evidence type="ECO:0000313" key="1">
    <source>
        <dbReference type="EMBL" id="KAA8537751.1"/>
    </source>
</evidence>
<sequence length="130" mass="14488">MSPLTSPMLTPEETVTVDTLTSESILTEWTDEKHRKSIHQMLNPQGKCMPTPVSLLASLRFFKFHVRDSHLCCHDLAGSNTEVSDQNFVDEDIKGDKTNHICSAKRVKTSVAASSSNDQVVPFEKSPTDR</sequence>
<gene>
    <name evidence="1" type="ORF">F0562_027669</name>
</gene>
<dbReference type="PANTHER" id="PTHR33676">
    <property type="entry name" value="COLD REGULATED PROTEIN 27"/>
    <property type="match status" value="1"/>
</dbReference>
<dbReference type="InterPro" id="IPR044678">
    <property type="entry name" value="COR27/28"/>
</dbReference>
<keyword evidence="2" id="KW-1185">Reference proteome</keyword>
<reference evidence="1 2" key="1">
    <citation type="submission" date="2019-09" db="EMBL/GenBank/DDBJ databases">
        <title>A chromosome-level genome assembly of the Chinese tupelo Nyssa sinensis.</title>
        <authorList>
            <person name="Yang X."/>
            <person name="Kang M."/>
            <person name="Yang Y."/>
            <person name="Xiong H."/>
            <person name="Wang M."/>
            <person name="Zhang Z."/>
            <person name="Wang Z."/>
            <person name="Wu H."/>
            <person name="Ma T."/>
            <person name="Liu J."/>
            <person name="Xi Z."/>
        </authorList>
    </citation>
    <scope>NUCLEOTIDE SEQUENCE [LARGE SCALE GENOMIC DNA]</scope>
    <source>
        <strain evidence="1">J267</strain>
        <tissue evidence="1">Leaf</tissue>
    </source>
</reference>
<evidence type="ECO:0000313" key="2">
    <source>
        <dbReference type="Proteomes" id="UP000325577"/>
    </source>
</evidence>
<dbReference type="Proteomes" id="UP000325577">
    <property type="component" value="Linkage Group LG15"/>
</dbReference>
<dbReference type="AlphaFoldDB" id="A0A5J5B973"/>
<organism evidence="1 2">
    <name type="scientific">Nyssa sinensis</name>
    <dbReference type="NCBI Taxonomy" id="561372"/>
    <lineage>
        <taxon>Eukaryota</taxon>
        <taxon>Viridiplantae</taxon>
        <taxon>Streptophyta</taxon>
        <taxon>Embryophyta</taxon>
        <taxon>Tracheophyta</taxon>
        <taxon>Spermatophyta</taxon>
        <taxon>Magnoliopsida</taxon>
        <taxon>eudicotyledons</taxon>
        <taxon>Gunneridae</taxon>
        <taxon>Pentapetalae</taxon>
        <taxon>asterids</taxon>
        <taxon>Cornales</taxon>
        <taxon>Nyssaceae</taxon>
        <taxon>Nyssa</taxon>
    </lineage>
</organism>
<protein>
    <submittedName>
        <fullName evidence="1">Uncharacterized protein</fullName>
    </submittedName>
</protein>
<dbReference type="OrthoDB" id="1923282at2759"/>
<accession>A0A5J5B973</accession>